<feature type="compositionally biased region" description="Basic and acidic residues" evidence="1">
    <location>
        <begin position="34"/>
        <end position="49"/>
    </location>
</feature>
<dbReference type="PANTHER" id="PTHR31718">
    <property type="entry name" value="PLAT DOMAIN-CONTAINING PROTEIN"/>
    <property type="match status" value="1"/>
</dbReference>
<proteinExistence type="predicted"/>
<feature type="transmembrane region" description="Helical" evidence="2">
    <location>
        <begin position="76"/>
        <end position="100"/>
    </location>
</feature>
<feature type="region of interest" description="Disordered" evidence="1">
    <location>
        <begin position="236"/>
        <end position="262"/>
    </location>
</feature>
<reference evidence="4" key="1">
    <citation type="submission" date="2024-07" db="EMBL/GenBank/DDBJ databases">
        <authorList>
            <person name="Yu S.T."/>
        </authorList>
    </citation>
    <scope>NUCLEOTIDE SEQUENCE</scope>
    <source>
        <strain evidence="4">R44</strain>
    </source>
</reference>
<feature type="region of interest" description="Disordered" evidence="1">
    <location>
        <begin position="23"/>
        <end position="74"/>
    </location>
</feature>
<dbReference type="RefSeq" id="WP_369145156.1">
    <property type="nucleotide sequence ID" value="NZ_CP163444.1"/>
</dbReference>
<keyword evidence="2" id="KW-0472">Membrane</keyword>
<dbReference type="PROSITE" id="PS50095">
    <property type="entry name" value="PLAT"/>
    <property type="match status" value="1"/>
</dbReference>
<feature type="domain" description="PLAT" evidence="3">
    <location>
        <begin position="128"/>
        <end position="248"/>
    </location>
</feature>
<dbReference type="PANTHER" id="PTHR31718:SF60">
    <property type="entry name" value="LIPOXYGENASE HOMOLOGY DOMAIN-CONTAINING PROTEIN 1"/>
    <property type="match status" value="1"/>
</dbReference>
<dbReference type="InterPro" id="IPR036392">
    <property type="entry name" value="PLAT/LH2_dom_sf"/>
</dbReference>
<dbReference type="InterPro" id="IPR001024">
    <property type="entry name" value="PLAT/LH2_dom"/>
</dbReference>
<dbReference type="AlphaFoldDB" id="A0AB39T0X6"/>
<keyword evidence="2" id="KW-0812">Transmembrane</keyword>
<protein>
    <submittedName>
        <fullName evidence="4">PLAT/LH2 domain-containing protein</fullName>
    </submittedName>
</protein>
<evidence type="ECO:0000256" key="2">
    <source>
        <dbReference type="SAM" id="Phobius"/>
    </source>
</evidence>
<feature type="region of interest" description="Disordered" evidence="1">
    <location>
        <begin position="150"/>
        <end position="173"/>
    </location>
</feature>
<dbReference type="Pfam" id="PF01477">
    <property type="entry name" value="PLAT"/>
    <property type="match status" value="1"/>
</dbReference>
<feature type="region of interest" description="Disordered" evidence="1">
    <location>
        <begin position="102"/>
        <end position="124"/>
    </location>
</feature>
<organism evidence="4">
    <name type="scientific">Streptomyces sp. R44</name>
    <dbReference type="NCBI Taxonomy" id="3238633"/>
    <lineage>
        <taxon>Bacteria</taxon>
        <taxon>Bacillati</taxon>
        <taxon>Actinomycetota</taxon>
        <taxon>Actinomycetes</taxon>
        <taxon>Kitasatosporales</taxon>
        <taxon>Streptomycetaceae</taxon>
        <taxon>Streptomyces</taxon>
    </lineage>
</organism>
<dbReference type="SUPFAM" id="SSF49723">
    <property type="entry name" value="Lipase/lipooxygenase domain (PLAT/LH2 domain)"/>
    <property type="match status" value="1"/>
</dbReference>
<evidence type="ECO:0000313" key="4">
    <source>
        <dbReference type="EMBL" id="XDQ72517.1"/>
    </source>
</evidence>
<accession>A0AB39T0X6</accession>
<evidence type="ECO:0000256" key="1">
    <source>
        <dbReference type="SAM" id="MobiDB-lite"/>
    </source>
</evidence>
<dbReference type="EMBL" id="CP163444">
    <property type="protein sequence ID" value="XDQ72517.1"/>
    <property type="molecule type" value="Genomic_DNA"/>
</dbReference>
<dbReference type="Gene3D" id="2.60.60.20">
    <property type="entry name" value="PLAT/LH2 domain"/>
    <property type="match status" value="1"/>
</dbReference>
<sequence length="262" mass="27028">MTWDGRAAGEQDPWWDPEATELLPHIAPGPAEAEPWRADGDVADTRPLARIDAAPGTPLPPAPASRRAPRGRPRRGTWVVAALAASAVGGLAVGAVLTAATGRSAATPPPGPTSPDQAVPQPTRTGPAAYEVTVATANAAGAGTDSDVQARLTDESGRTSPWTALDTPDHNDFEAGSRDTYVVGVPAGFGRPASLQLWKDGTDAWAVEADVRVTGPDGYAALWHPAESASRLWITGSDPVPEDAAPRFTQYSPNGTLAPAGQ</sequence>
<name>A0AB39T0X6_9ACTN</name>
<evidence type="ECO:0000259" key="3">
    <source>
        <dbReference type="PROSITE" id="PS50095"/>
    </source>
</evidence>
<keyword evidence="2" id="KW-1133">Transmembrane helix</keyword>
<gene>
    <name evidence="4" type="ORF">AB5J54_19320</name>
</gene>